<evidence type="ECO:0000313" key="2">
    <source>
        <dbReference type="EMBL" id="KDQ62889.1"/>
    </source>
</evidence>
<gene>
    <name evidence="2" type="ORF">JAAARDRAFT_146673</name>
</gene>
<organism evidence="2 3">
    <name type="scientific">Jaapia argillacea MUCL 33604</name>
    <dbReference type="NCBI Taxonomy" id="933084"/>
    <lineage>
        <taxon>Eukaryota</taxon>
        <taxon>Fungi</taxon>
        <taxon>Dikarya</taxon>
        <taxon>Basidiomycota</taxon>
        <taxon>Agaricomycotina</taxon>
        <taxon>Agaricomycetes</taxon>
        <taxon>Agaricomycetidae</taxon>
        <taxon>Jaapiales</taxon>
        <taxon>Jaapiaceae</taxon>
        <taxon>Jaapia</taxon>
    </lineage>
</organism>
<dbReference type="SUPFAM" id="SSF50475">
    <property type="entry name" value="FMN-binding split barrel"/>
    <property type="match status" value="1"/>
</dbReference>
<dbReference type="PANTHER" id="PTHR28243">
    <property type="entry name" value="AGL049CP"/>
    <property type="match status" value="1"/>
</dbReference>
<dbReference type="Gene3D" id="2.30.110.10">
    <property type="entry name" value="Electron Transport, Fmn-binding Protein, Chain A"/>
    <property type="match status" value="1"/>
</dbReference>
<dbReference type="GO" id="GO:0010181">
    <property type="term" value="F:FMN binding"/>
    <property type="evidence" value="ECO:0007669"/>
    <property type="project" value="InterPro"/>
</dbReference>
<dbReference type="InterPro" id="IPR024624">
    <property type="entry name" value="Pyridox_Oxase_Alr4036_FMN-bd"/>
</dbReference>
<proteinExistence type="predicted"/>
<dbReference type="HOGENOM" id="CLU_058669_1_1_1"/>
<dbReference type="Proteomes" id="UP000027265">
    <property type="component" value="Unassembled WGS sequence"/>
</dbReference>
<dbReference type="InterPro" id="IPR012349">
    <property type="entry name" value="Split_barrel_FMN-bd"/>
</dbReference>
<evidence type="ECO:0000259" key="1">
    <source>
        <dbReference type="Pfam" id="PF12766"/>
    </source>
</evidence>
<feature type="domain" description="Pyridoxamine 5'-phosphate oxidase Alr4036 family FMN-binding" evidence="1">
    <location>
        <begin position="5"/>
        <end position="104"/>
    </location>
</feature>
<keyword evidence="3" id="KW-1185">Reference proteome</keyword>
<sequence length="237" mass="26941">MPSPPRWLAALQKTIAEHSKDNVFQIASLDSNNIPHVRSQIYRTTLTPKLHPSLPIFISSTDIRTPKVSQIIFNPSNPGSKVEVCWWIDPAKEQFRIQARAFIIPSPSHPAHEKLDVQAGKGLYALVKEDKVDLEDLRRDTFNSMSSHMKASWCRPQPGSVLKGGYEESKSWPEKVPKIGEAETDEDKKNLEMALGNFALVALEPEEVDYVELGIVPNRRRRFVRKGEDWTEEYVVP</sequence>
<dbReference type="Pfam" id="PF12766">
    <property type="entry name" value="Pyridox_oxase_2"/>
    <property type="match status" value="1"/>
</dbReference>
<reference evidence="3" key="1">
    <citation type="journal article" date="2014" name="Proc. Natl. Acad. Sci. U.S.A.">
        <title>Extensive sampling of basidiomycete genomes demonstrates inadequacy of the white-rot/brown-rot paradigm for wood decay fungi.</title>
        <authorList>
            <person name="Riley R."/>
            <person name="Salamov A.A."/>
            <person name="Brown D.W."/>
            <person name="Nagy L.G."/>
            <person name="Floudas D."/>
            <person name="Held B.W."/>
            <person name="Levasseur A."/>
            <person name="Lombard V."/>
            <person name="Morin E."/>
            <person name="Otillar R."/>
            <person name="Lindquist E.A."/>
            <person name="Sun H."/>
            <person name="LaButti K.M."/>
            <person name="Schmutz J."/>
            <person name="Jabbour D."/>
            <person name="Luo H."/>
            <person name="Baker S.E."/>
            <person name="Pisabarro A.G."/>
            <person name="Walton J.D."/>
            <person name="Blanchette R.A."/>
            <person name="Henrissat B."/>
            <person name="Martin F."/>
            <person name="Cullen D."/>
            <person name="Hibbett D.S."/>
            <person name="Grigoriev I.V."/>
        </authorList>
    </citation>
    <scope>NUCLEOTIDE SEQUENCE [LARGE SCALE GENOMIC DNA]</scope>
    <source>
        <strain evidence="3">MUCL 33604</strain>
    </source>
</reference>
<dbReference type="OrthoDB" id="434253at2759"/>
<accession>A0A067Q7C9</accession>
<dbReference type="STRING" id="933084.A0A067Q7C9"/>
<protein>
    <recommendedName>
        <fullName evidence="1">Pyridoxamine 5'-phosphate oxidase Alr4036 family FMN-binding domain-containing protein</fullName>
    </recommendedName>
</protein>
<dbReference type="PANTHER" id="PTHR28243:SF1">
    <property type="entry name" value="PYRIDOXAMINE 5'-PHOSPHATE OXIDASE ALR4036 FAMILY FMN-BINDING DOMAIN-CONTAINING PROTEIN"/>
    <property type="match status" value="1"/>
</dbReference>
<dbReference type="AlphaFoldDB" id="A0A067Q7C9"/>
<dbReference type="InParanoid" id="A0A067Q7C9"/>
<dbReference type="EMBL" id="KL197710">
    <property type="protein sequence ID" value="KDQ62889.1"/>
    <property type="molecule type" value="Genomic_DNA"/>
</dbReference>
<name>A0A067Q7C9_9AGAM</name>
<evidence type="ECO:0000313" key="3">
    <source>
        <dbReference type="Proteomes" id="UP000027265"/>
    </source>
</evidence>